<gene>
    <name evidence="1" type="ORF">CONLIGDRAFT_557181</name>
</gene>
<sequence length="215" mass="23862">DDESDFDEEYFTRTYQPLSNLPTPPPSCRDSIASLSPRSLTEQDELLESALLGPAVHLVNLVPPTASLATPSVSTVHEILTRANLPSETVALAVCILDSLNSKFSHNWRLSCPLACLEGTSAPARHARPHIDAVCPEVIVLASLIVAVKFLEDYQEPTHHYASNWGNDLWTCEQINVTERCIMESLGYRIMPLWDRQLIEDALADMQRAGRQANL</sequence>
<organism evidence="1 2">
    <name type="scientific">Coniochaeta ligniaria NRRL 30616</name>
    <dbReference type="NCBI Taxonomy" id="1408157"/>
    <lineage>
        <taxon>Eukaryota</taxon>
        <taxon>Fungi</taxon>
        <taxon>Dikarya</taxon>
        <taxon>Ascomycota</taxon>
        <taxon>Pezizomycotina</taxon>
        <taxon>Sordariomycetes</taxon>
        <taxon>Sordariomycetidae</taxon>
        <taxon>Coniochaetales</taxon>
        <taxon>Coniochaetaceae</taxon>
        <taxon>Coniochaeta</taxon>
    </lineage>
</organism>
<evidence type="ECO:0008006" key="3">
    <source>
        <dbReference type="Google" id="ProtNLM"/>
    </source>
</evidence>
<dbReference type="InParanoid" id="A0A1J7IWU1"/>
<dbReference type="Gene3D" id="1.10.472.10">
    <property type="entry name" value="Cyclin-like"/>
    <property type="match status" value="1"/>
</dbReference>
<name>A0A1J7IWU1_9PEZI</name>
<dbReference type="Proteomes" id="UP000182658">
    <property type="component" value="Unassembled WGS sequence"/>
</dbReference>
<dbReference type="SUPFAM" id="SSF47954">
    <property type="entry name" value="Cyclin-like"/>
    <property type="match status" value="1"/>
</dbReference>
<accession>A0A1J7IWU1</accession>
<proteinExistence type="predicted"/>
<dbReference type="InterPro" id="IPR036915">
    <property type="entry name" value="Cyclin-like_sf"/>
</dbReference>
<dbReference type="OrthoDB" id="3877279at2759"/>
<evidence type="ECO:0000313" key="2">
    <source>
        <dbReference type="Proteomes" id="UP000182658"/>
    </source>
</evidence>
<protein>
    <recommendedName>
        <fullName evidence="3">Cyclin N-terminal domain-containing protein</fullName>
    </recommendedName>
</protein>
<reference evidence="1 2" key="1">
    <citation type="submission" date="2016-10" db="EMBL/GenBank/DDBJ databases">
        <title>Draft genome sequence of Coniochaeta ligniaria NRRL30616, a lignocellulolytic fungus for bioabatement of inhibitors in plant biomass hydrolysates.</title>
        <authorList>
            <consortium name="DOE Joint Genome Institute"/>
            <person name="Jimenez D.J."/>
            <person name="Hector R.E."/>
            <person name="Riley R."/>
            <person name="Sun H."/>
            <person name="Grigoriev I.V."/>
            <person name="Van Elsas J.D."/>
            <person name="Nichols N.N."/>
        </authorList>
    </citation>
    <scope>NUCLEOTIDE SEQUENCE [LARGE SCALE GENOMIC DNA]</scope>
    <source>
        <strain evidence="1 2">NRRL 30616</strain>
    </source>
</reference>
<dbReference type="EMBL" id="KV875095">
    <property type="protein sequence ID" value="OIW31958.1"/>
    <property type="molecule type" value="Genomic_DNA"/>
</dbReference>
<evidence type="ECO:0000313" key="1">
    <source>
        <dbReference type="EMBL" id="OIW31958.1"/>
    </source>
</evidence>
<dbReference type="AlphaFoldDB" id="A0A1J7IWU1"/>
<feature type="non-terminal residue" evidence="1">
    <location>
        <position position="1"/>
    </location>
</feature>
<feature type="non-terminal residue" evidence="1">
    <location>
        <position position="215"/>
    </location>
</feature>
<keyword evidence="2" id="KW-1185">Reference proteome</keyword>